<dbReference type="NCBIfam" id="TIGR00229">
    <property type="entry name" value="sensory_box"/>
    <property type="match status" value="1"/>
</dbReference>
<keyword evidence="6" id="KW-1133">Transmembrane helix</keyword>
<dbReference type="InterPro" id="IPR000700">
    <property type="entry name" value="PAS-assoc_C"/>
</dbReference>
<dbReference type="PROSITE" id="PS50112">
    <property type="entry name" value="PAS"/>
    <property type="match status" value="1"/>
</dbReference>
<evidence type="ECO:0000256" key="1">
    <source>
        <dbReference type="ARBA" id="ARBA00000085"/>
    </source>
</evidence>
<dbReference type="PANTHER" id="PTHR43304:SF1">
    <property type="entry name" value="PAC DOMAIN-CONTAINING PROTEIN"/>
    <property type="match status" value="1"/>
</dbReference>
<dbReference type="InterPro" id="IPR036097">
    <property type="entry name" value="HisK_dim/P_sf"/>
</dbReference>
<feature type="transmembrane region" description="Helical" evidence="6">
    <location>
        <begin position="75"/>
        <end position="93"/>
    </location>
</feature>
<keyword evidence="10" id="KW-1185">Reference proteome</keyword>
<accession>A0A918PTB9</accession>
<dbReference type="GO" id="GO:0006355">
    <property type="term" value="P:regulation of DNA-templated transcription"/>
    <property type="evidence" value="ECO:0007669"/>
    <property type="project" value="InterPro"/>
</dbReference>
<name>A0A918PTB9_9BACT</name>
<dbReference type="AlphaFoldDB" id="A0A918PTB9"/>
<keyword evidence="6" id="KW-0812">Transmembrane</keyword>
<dbReference type="RefSeq" id="WP_018472094.1">
    <property type="nucleotide sequence ID" value="NZ_BMWX01000002.1"/>
</dbReference>
<keyword evidence="4" id="KW-0808">Transferase</keyword>
<keyword evidence="5" id="KW-0418">Kinase</keyword>
<dbReference type="Proteomes" id="UP000619457">
    <property type="component" value="Unassembled WGS sequence"/>
</dbReference>
<dbReference type="Pfam" id="PF08447">
    <property type="entry name" value="PAS_3"/>
    <property type="match status" value="1"/>
</dbReference>
<evidence type="ECO:0000256" key="2">
    <source>
        <dbReference type="ARBA" id="ARBA00012438"/>
    </source>
</evidence>
<dbReference type="PANTHER" id="PTHR43304">
    <property type="entry name" value="PHYTOCHROME-LIKE PROTEIN CPH1"/>
    <property type="match status" value="1"/>
</dbReference>
<dbReference type="EMBL" id="BMWX01000002">
    <property type="protein sequence ID" value="GGZ22042.1"/>
    <property type="molecule type" value="Genomic_DNA"/>
</dbReference>
<dbReference type="InterPro" id="IPR031621">
    <property type="entry name" value="HisKA_7TM"/>
</dbReference>
<evidence type="ECO:0000313" key="9">
    <source>
        <dbReference type="EMBL" id="GGZ22042.1"/>
    </source>
</evidence>
<proteinExistence type="predicted"/>
<evidence type="ECO:0000313" key="10">
    <source>
        <dbReference type="Proteomes" id="UP000619457"/>
    </source>
</evidence>
<protein>
    <recommendedName>
        <fullName evidence="2">histidine kinase</fullName>
        <ecNumber evidence="2">2.7.13.3</ecNumber>
    </recommendedName>
</protein>
<evidence type="ECO:0000259" key="7">
    <source>
        <dbReference type="PROSITE" id="PS50112"/>
    </source>
</evidence>
<dbReference type="SMART" id="SM00091">
    <property type="entry name" value="PAS"/>
    <property type="match status" value="2"/>
</dbReference>
<evidence type="ECO:0000256" key="6">
    <source>
        <dbReference type="SAM" id="Phobius"/>
    </source>
</evidence>
<dbReference type="Pfam" id="PF00989">
    <property type="entry name" value="PAS"/>
    <property type="match status" value="1"/>
</dbReference>
<dbReference type="Pfam" id="PF16927">
    <property type="entry name" value="HisKA_7TM"/>
    <property type="match status" value="1"/>
</dbReference>
<dbReference type="Gene3D" id="3.30.450.20">
    <property type="entry name" value="PAS domain"/>
    <property type="match status" value="2"/>
</dbReference>
<sequence>MLEDISWFYVSISLIPAIFNMGILGYILWLYPSKREVNVFLLFLVTLIVWQLQDTAMRLNISSEQAVFFSRSMDFGWKFICIFMFHFIALHIGNKYIRKRLFLASLYGITVILYVCYMTDVSNIPMMYDSRWGFIPVMRDNWQDVAGRAWISFLALICLGALLYAYFSPGLTHSKRTSLMALFLGGIFPVVQGITTQLIFPLFGATDVPVTSTSITLLSVAAVVALGKYQLFDFSSAIQSETIVNQIENGVIILSPDLRMIYINPSAKELLGCDQPGTLPRSMSEFFDSEDRYAEFVKDIREQVANKEKSTYQNVTLRSLIGDHIHVLFTASPFDFEKNQNGIILLLNNVTELRMAASVISLYDKRYNFVRKASDEAVWEWYLTQNEFSWSENYNELFGHNLHNGRSSLEHWVDNIHPDDRDRVVKKIFAHTQKASDERWEDTYRYRKADGSFAHVFDKGYLVFDENKEAVRMVGTMQDVTNVKSYIEKIENQNRELSEITWMQSHEVRAPLTRLMAISSYIKEFGVEQEVDVNLMDEIMVSCKELDDVIHKIVEKVDKVRHL</sequence>
<reference evidence="9" key="2">
    <citation type="submission" date="2020-09" db="EMBL/GenBank/DDBJ databases">
        <authorList>
            <person name="Sun Q."/>
            <person name="Kim S."/>
        </authorList>
    </citation>
    <scope>NUCLEOTIDE SEQUENCE</scope>
    <source>
        <strain evidence="9">KCTC 12368</strain>
    </source>
</reference>
<dbReference type="GO" id="GO:0000155">
    <property type="term" value="F:phosphorelay sensor kinase activity"/>
    <property type="evidence" value="ECO:0007669"/>
    <property type="project" value="InterPro"/>
</dbReference>
<keyword evidence="6" id="KW-0472">Membrane</keyword>
<comment type="catalytic activity">
    <reaction evidence="1">
        <text>ATP + protein L-histidine = ADP + protein N-phospho-L-histidine.</text>
        <dbReference type="EC" id="2.7.13.3"/>
    </reaction>
</comment>
<feature type="transmembrane region" description="Helical" evidence="6">
    <location>
        <begin position="148"/>
        <end position="167"/>
    </location>
</feature>
<dbReference type="SMART" id="SM00086">
    <property type="entry name" value="PAC"/>
    <property type="match status" value="2"/>
</dbReference>
<keyword evidence="3" id="KW-0597">Phosphoprotein</keyword>
<evidence type="ECO:0000256" key="4">
    <source>
        <dbReference type="ARBA" id="ARBA00022679"/>
    </source>
</evidence>
<dbReference type="SUPFAM" id="SSF47384">
    <property type="entry name" value="Homodimeric domain of signal transducing histidine kinase"/>
    <property type="match status" value="1"/>
</dbReference>
<dbReference type="InterPro" id="IPR001610">
    <property type="entry name" value="PAC"/>
</dbReference>
<feature type="domain" description="PAC" evidence="8">
    <location>
        <begin position="440"/>
        <end position="492"/>
    </location>
</feature>
<feature type="transmembrane region" description="Helical" evidence="6">
    <location>
        <begin position="179"/>
        <end position="203"/>
    </location>
</feature>
<dbReference type="InterPro" id="IPR013767">
    <property type="entry name" value="PAS_fold"/>
</dbReference>
<dbReference type="SUPFAM" id="SSF55785">
    <property type="entry name" value="PYP-like sensor domain (PAS domain)"/>
    <property type="match status" value="2"/>
</dbReference>
<dbReference type="InterPro" id="IPR052162">
    <property type="entry name" value="Sensor_kinase/Photoreceptor"/>
</dbReference>
<feature type="transmembrane region" description="Helical" evidence="6">
    <location>
        <begin position="105"/>
        <end position="128"/>
    </location>
</feature>
<feature type="transmembrane region" description="Helical" evidence="6">
    <location>
        <begin position="6"/>
        <end position="30"/>
    </location>
</feature>
<dbReference type="InterPro" id="IPR035965">
    <property type="entry name" value="PAS-like_dom_sf"/>
</dbReference>
<dbReference type="PROSITE" id="PS50113">
    <property type="entry name" value="PAC"/>
    <property type="match status" value="1"/>
</dbReference>
<comment type="caution">
    <text evidence="9">The sequence shown here is derived from an EMBL/GenBank/DDBJ whole genome shotgun (WGS) entry which is preliminary data.</text>
</comment>
<evidence type="ECO:0000256" key="3">
    <source>
        <dbReference type="ARBA" id="ARBA00022553"/>
    </source>
</evidence>
<reference evidence="9" key="1">
    <citation type="journal article" date="2014" name="Int. J. Syst. Evol. Microbiol.">
        <title>Complete genome sequence of Corynebacterium casei LMG S-19264T (=DSM 44701T), isolated from a smear-ripened cheese.</title>
        <authorList>
            <consortium name="US DOE Joint Genome Institute (JGI-PGF)"/>
            <person name="Walter F."/>
            <person name="Albersmeier A."/>
            <person name="Kalinowski J."/>
            <person name="Ruckert C."/>
        </authorList>
    </citation>
    <scope>NUCLEOTIDE SEQUENCE</scope>
    <source>
        <strain evidence="9">KCTC 12368</strain>
    </source>
</reference>
<dbReference type="InterPro" id="IPR000014">
    <property type="entry name" value="PAS"/>
</dbReference>
<feature type="domain" description="PAS" evidence="7">
    <location>
        <begin position="236"/>
        <end position="292"/>
    </location>
</feature>
<evidence type="ECO:0000256" key="5">
    <source>
        <dbReference type="ARBA" id="ARBA00022777"/>
    </source>
</evidence>
<organism evidence="9 10">
    <name type="scientific">Echinicola pacifica</name>
    <dbReference type="NCBI Taxonomy" id="346377"/>
    <lineage>
        <taxon>Bacteria</taxon>
        <taxon>Pseudomonadati</taxon>
        <taxon>Bacteroidota</taxon>
        <taxon>Cytophagia</taxon>
        <taxon>Cytophagales</taxon>
        <taxon>Cyclobacteriaceae</taxon>
        <taxon>Echinicola</taxon>
    </lineage>
</organism>
<dbReference type="InterPro" id="IPR013655">
    <property type="entry name" value="PAS_fold_3"/>
</dbReference>
<evidence type="ECO:0000259" key="8">
    <source>
        <dbReference type="PROSITE" id="PS50113"/>
    </source>
</evidence>
<dbReference type="EC" id="2.7.13.3" evidence="2"/>
<gene>
    <name evidence="9" type="ORF">GCM10007049_13530</name>
</gene>
<dbReference type="CDD" id="cd00130">
    <property type="entry name" value="PAS"/>
    <property type="match status" value="2"/>
</dbReference>